<dbReference type="GO" id="GO:0022625">
    <property type="term" value="C:cytosolic large ribosomal subunit"/>
    <property type="evidence" value="ECO:0007669"/>
    <property type="project" value="InterPro"/>
</dbReference>
<protein>
    <recommendedName>
        <fullName evidence="2">Large ribosomal subunit protein eL19 domain-containing protein</fullName>
    </recommendedName>
</protein>
<dbReference type="InterPro" id="IPR000196">
    <property type="entry name" value="Ribosomal_eL19_dom"/>
</dbReference>
<dbReference type="EMBL" id="CM010716">
    <property type="protein sequence ID" value="RZC52491.1"/>
    <property type="molecule type" value="Genomic_DNA"/>
</dbReference>
<organism evidence="3 4">
    <name type="scientific">Papaver somniferum</name>
    <name type="common">Opium poppy</name>
    <dbReference type="NCBI Taxonomy" id="3469"/>
    <lineage>
        <taxon>Eukaryota</taxon>
        <taxon>Viridiplantae</taxon>
        <taxon>Streptophyta</taxon>
        <taxon>Embryophyta</taxon>
        <taxon>Tracheophyta</taxon>
        <taxon>Spermatophyta</taxon>
        <taxon>Magnoliopsida</taxon>
        <taxon>Ranunculales</taxon>
        <taxon>Papaveraceae</taxon>
        <taxon>Papaveroideae</taxon>
        <taxon>Papaver</taxon>
    </lineage>
</organism>
<evidence type="ECO:0000259" key="2">
    <source>
        <dbReference type="SMART" id="SM01416"/>
    </source>
</evidence>
<dbReference type="STRING" id="3469.A0A4Y7IXL7"/>
<evidence type="ECO:0000313" key="4">
    <source>
        <dbReference type="Proteomes" id="UP000316621"/>
    </source>
</evidence>
<evidence type="ECO:0000256" key="1">
    <source>
        <dbReference type="SAM" id="MobiDB-lite"/>
    </source>
</evidence>
<dbReference type="AlphaFoldDB" id="A0A4Y7IXL7"/>
<dbReference type="SUPFAM" id="SSF48140">
    <property type="entry name" value="Ribosomal protein L19 (L19e)"/>
    <property type="match status" value="1"/>
</dbReference>
<accession>A0A4Y7IXL7</accession>
<feature type="region of interest" description="Disordered" evidence="1">
    <location>
        <begin position="106"/>
        <end position="129"/>
    </location>
</feature>
<dbReference type="Proteomes" id="UP000316621">
    <property type="component" value="Chromosome 2"/>
</dbReference>
<feature type="domain" description="Large ribosomal subunit protein eL19" evidence="2">
    <location>
        <begin position="19"/>
        <end position="105"/>
    </location>
</feature>
<name>A0A4Y7IXL7_PAPSO</name>
<dbReference type="PANTHER" id="PTHR10722">
    <property type="entry name" value="60S RIBOSOMAL PROTEIN L19"/>
    <property type="match status" value="1"/>
</dbReference>
<dbReference type="InterPro" id="IPR035970">
    <property type="entry name" value="60S_ribosomal_eL19_sf"/>
</dbReference>
<gene>
    <name evidence="3" type="ORF">C5167_020937</name>
</gene>
<proteinExistence type="predicted"/>
<dbReference type="SMART" id="SM01416">
    <property type="entry name" value="Ribosomal_L19e"/>
    <property type="match status" value="1"/>
</dbReference>
<dbReference type="GO" id="GO:0006412">
    <property type="term" value="P:translation"/>
    <property type="evidence" value="ECO:0007669"/>
    <property type="project" value="InterPro"/>
</dbReference>
<dbReference type="Gene3D" id="1.10.1200.240">
    <property type="match status" value="2"/>
</dbReference>
<dbReference type="GO" id="GO:0003735">
    <property type="term" value="F:structural constituent of ribosome"/>
    <property type="evidence" value="ECO:0007669"/>
    <property type="project" value="InterPro"/>
</dbReference>
<keyword evidence="4" id="KW-1185">Reference proteome</keyword>
<sequence length="129" mass="15435">MEAKKIDKHVYYDMYLRHVLKNKRVLTESIHKSKAEKAIEKTLFDQSKNKASRGRKHAGRMCILRRFLCKYMEAKKIHKHVYHDMYLRHVFKKKRVLMESIHKSKAEKAIEKTLSDQSKNKASRGRKHA</sequence>
<reference evidence="3 4" key="1">
    <citation type="journal article" date="2018" name="Science">
        <title>The opium poppy genome and morphinan production.</title>
        <authorList>
            <person name="Guo L."/>
            <person name="Winzer T."/>
            <person name="Yang X."/>
            <person name="Li Y."/>
            <person name="Ning Z."/>
            <person name="He Z."/>
            <person name="Teodor R."/>
            <person name="Lu Y."/>
            <person name="Bowser T.A."/>
            <person name="Graham I.A."/>
            <person name="Ye K."/>
        </authorList>
    </citation>
    <scope>NUCLEOTIDE SEQUENCE [LARGE SCALE GENOMIC DNA]</scope>
    <source>
        <strain evidence="4">cv. HN1</strain>
        <tissue evidence="3">Leaves</tissue>
    </source>
</reference>
<dbReference type="GO" id="GO:0003723">
    <property type="term" value="F:RNA binding"/>
    <property type="evidence" value="ECO:0007669"/>
    <property type="project" value="InterPro"/>
</dbReference>
<evidence type="ECO:0000313" key="3">
    <source>
        <dbReference type="EMBL" id="RZC52491.1"/>
    </source>
</evidence>
<dbReference type="Gramene" id="RZC52491">
    <property type="protein sequence ID" value="RZC52491"/>
    <property type="gene ID" value="C5167_020937"/>
</dbReference>
<dbReference type="InterPro" id="IPR039547">
    <property type="entry name" value="Ribosomal_eL19"/>
</dbReference>